<comment type="pathway">
    <text evidence="1">Glycan metabolism; pectin degradation; 2-dehydro-3-deoxy-D-gluconate from pectin: step 1/5.</text>
</comment>
<reference evidence="8 9" key="1">
    <citation type="journal article" date="2019" name="Sci. Rep.">
        <title>A multi-omics analysis of the grapevine pathogen Lasiodiplodia theobromae reveals that temperature affects the expression of virulence- and pathogenicity-related genes.</title>
        <authorList>
            <person name="Felix C."/>
            <person name="Meneses R."/>
            <person name="Goncalves M.F.M."/>
            <person name="Tilleman L."/>
            <person name="Duarte A.S."/>
            <person name="Jorrin-Novo J.V."/>
            <person name="Van de Peer Y."/>
            <person name="Deforce D."/>
            <person name="Van Nieuwerburgh F."/>
            <person name="Esteves A.C."/>
            <person name="Alves A."/>
        </authorList>
    </citation>
    <scope>NUCLEOTIDE SEQUENCE [LARGE SCALE GENOMIC DNA]</scope>
    <source>
        <strain evidence="8 9">LA-SOL3</strain>
    </source>
</reference>
<organism evidence="8 9">
    <name type="scientific">Lasiodiplodia theobromae</name>
    <dbReference type="NCBI Taxonomy" id="45133"/>
    <lineage>
        <taxon>Eukaryota</taxon>
        <taxon>Fungi</taxon>
        <taxon>Dikarya</taxon>
        <taxon>Ascomycota</taxon>
        <taxon>Pezizomycotina</taxon>
        <taxon>Dothideomycetes</taxon>
        <taxon>Dothideomycetes incertae sedis</taxon>
        <taxon>Botryosphaeriales</taxon>
        <taxon>Botryosphaeriaceae</taxon>
        <taxon>Lasiodiplodia</taxon>
    </lineage>
</organism>
<dbReference type="PANTHER" id="PTHR31321">
    <property type="entry name" value="ACYL-COA THIOESTER HYDROLASE YBHC-RELATED"/>
    <property type="match status" value="1"/>
</dbReference>
<accession>A0A5N5DDP5</accession>
<evidence type="ECO:0000256" key="1">
    <source>
        <dbReference type="ARBA" id="ARBA00005184"/>
    </source>
</evidence>
<keyword evidence="9" id="KW-1185">Reference proteome</keyword>
<dbReference type="OrthoDB" id="2019149at2759"/>
<dbReference type="InterPro" id="IPR000070">
    <property type="entry name" value="Pectinesterase_cat"/>
</dbReference>
<dbReference type="EMBL" id="VCHE01000028">
    <property type="protein sequence ID" value="KAB2575983.1"/>
    <property type="molecule type" value="Genomic_DNA"/>
</dbReference>
<evidence type="ECO:0000256" key="6">
    <source>
        <dbReference type="SAM" id="SignalP"/>
    </source>
</evidence>
<feature type="domain" description="Pectinesterase catalytic" evidence="7">
    <location>
        <begin position="176"/>
        <end position="361"/>
    </location>
</feature>
<dbReference type="UniPathway" id="UPA00545">
    <property type="reaction ID" value="UER00823"/>
</dbReference>
<protein>
    <recommendedName>
        <fullName evidence="3">pectinesterase</fullName>
        <ecNumber evidence="3">3.1.1.11</ecNumber>
    </recommendedName>
</protein>
<dbReference type="InterPro" id="IPR011050">
    <property type="entry name" value="Pectin_lyase_fold/virulence"/>
</dbReference>
<comment type="similarity">
    <text evidence="2">Belongs to the pectinesterase family.</text>
</comment>
<keyword evidence="4" id="KW-0378">Hydrolase</keyword>
<evidence type="ECO:0000256" key="3">
    <source>
        <dbReference type="ARBA" id="ARBA00013229"/>
    </source>
</evidence>
<dbReference type="GO" id="GO:0045490">
    <property type="term" value="P:pectin catabolic process"/>
    <property type="evidence" value="ECO:0007669"/>
    <property type="project" value="UniProtKB-UniPathway"/>
</dbReference>
<keyword evidence="6" id="KW-0732">Signal</keyword>
<gene>
    <name evidence="8" type="primary">PME33</name>
    <name evidence="8" type="ORF">DBV05_g5398</name>
</gene>
<comment type="caution">
    <text evidence="8">The sequence shown here is derived from an EMBL/GenBank/DDBJ whole genome shotgun (WGS) entry which is preliminary data.</text>
</comment>
<keyword evidence="5" id="KW-0063">Aspartyl esterase</keyword>
<dbReference type="PANTHER" id="PTHR31321:SF137">
    <property type="entry name" value="PECTIN METHYL ESTERASE (EUROFUNG)"/>
    <property type="match status" value="1"/>
</dbReference>
<evidence type="ECO:0000256" key="2">
    <source>
        <dbReference type="ARBA" id="ARBA00008891"/>
    </source>
</evidence>
<dbReference type="AlphaFoldDB" id="A0A5N5DDP5"/>
<evidence type="ECO:0000256" key="5">
    <source>
        <dbReference type="ARBA" id="ARBA00023085"/>
    </source>
</evidence>
<evidence type="ECO:0000259" key="7">
    <source>
        <dbReference type="Pfam" id="PF01095"/>
    </source>
</evidence>
<feature type="chain" id="PRO_5024953127" description="pectinesterase" evidence="6">
    <location>
        <begin position="28"/>
        <end position="403"/>
    </location>
</feature>
<dbReference type="Pfam" id="PF01095">
    <property type="entry name" value="Pectinesterase"/>
    <property type="match status" value="1"/>
</dbReference>
<sequence length="403" mass="43107">MAAFSSLKSLTSVLSLLLLSAIPHSSALHAYSRAECQAPTADPLDGCEPGTLLVSPNSTISSGSNTTFTSIQSAILSLGNTTTPATILILPGTYTEQVNITRPGPVTLLGQTSSPNNATTNGVTILWREATGNAVNSFDNAYTSVLTVAPTLESSLTGSGPTGHAVPAGTPFGNADFRAYNVDFVNDYAPYSAGPSLAISVSYANAGFYYCGFYSYQDTIYIGKLGNAYFYDSTIAGQTDFLYGFGTAWIQSSLLSLRSCGGGITAWKGTNTTFENKYGVYIHDSEVRKANSSLAIAGLCPLGRPWNAQHRSIFADTYLDDSIKSSGYIPWGSTDPRTNNYTFMAEFDDFGPGWNETGRKVANVTRLLTTEEYEPYDSLSKVFQWPFSGEFGNTAWIDASPEA</sequence>
<dbReference type="SUPFAM" id="SSF51126">
    <property type="entry name" value="Pectin lyase-like"/>
    <property type="match status" value="1"/>
</dbReference>
<dbReference type="Gene3D" id="2.160.20.10">
    <property type="entry name" value="Single-stranded right-handed beta-helix, Pectin lyase-like"/>
    <property type="match status" value="1"/>
</dbReference>
<dbReference type="EC" id="3.1.1.11" evidence="3"/>
<evidence type="ECO:0000256" key="4">
    <source>
        <dbReference type="ARBA" id="ARBA00022801"/>
    </source>
</evidence>
<feature type="signal peptide" evidence="6">
    <location>
        <begin position="1"/>
        <end position="27"/>
    </location>
</feature>
<evidence type="ECO:0000313" key="8">
    <source>
        <dbReference type="EMBL" id="KAB2575983.1"/>
    </source>
</evidence>
<name>A0A5N5DDP5_9PEZI</name>
<dbReference type="InterPro" id="IPR012334">
    <property type="entry name" value="Pectin_lyas_fold"/>
</dbReference>
<evidence type="ECO:0000313" key="9">
    <source>
        <dbReference type="Proteomes" id="UP000325902"/>
    </source>
</evidence>
<dbReference type="GO" id="GO:0030599">
    <property type="term" value="F:pectinesterase activity"/>
    <property type="evidence" value="ECO:0007669"/>
    <property type="project" value="UniProtKB-EC"/>
</dbReference>
<proteinExistence type="inferred from homology"/>
<dbReference type="GO" id="GO:0042545">
    <property type="term" value="P:cell wall modification"/>
    <property type="evidence" value="ECO:0007669"/>
    <property type="project" value="InterPro"/>
</dbReference>
<dbReference type="Proteomes" id="UP000325902">
    <property type="component" value="Unassembled WGS sequence"/>
</dbReference>